<evidence type="ECO:0000256" key="11">
    <source>
        <dbReference type="ARBA" id="ARBA00025614"/>
    </source>
</evidence>
<dbReference type="CDD" id="cd06503">
    <property type="entry name" value="ATP-synt_Fo_b"/>
    <property type="match status" value="1"/>
</dbReference>
<comment type="function">
    <text evidence="11">Component of the F(0) channel, it forms part of the peripheral stalk, linking F(1) to F(0). The b'-subunit is a diverged and duplicated form of b found in plants and photosynthetic bacteria.</text>
</comment>
<feature type="transmembrane region" description="Helical" evidence="13">
    <location>
        <begin position="28"/>
        <end position="46"/>
    </location>
</feature>
<keyword evidence="4 13" id="KW-0812">Transmembrane</keyword>
<gene>
    <name evidence="13" type="primary">atpF</name>
    <name evidence="17" type="ORF">OKW52_03580</name>
</gene>
<evidence type="ECO:0000256" key="14">
    <source>
        <dbReference type="RuleBase" id="RU003848"/>
    </source>
</evidence>
<keyword evidence="9 13" id="KW-0066">ATP synthesis</keyword>
<dbReference type="Proteomes" id="UP001208938">
    <property type="component" value="Unassembled WGS sequence"/>
</dbReference>
<reference evidence="17 18" key="1">
    <citation type="submission" date="2022-10" db="EMBL/GenBank/DDBJ databases">
        <title>Pararhodobacter sp. nov., isolated from marine algae.</title>
        <authorList>
            <person name="Choi B.J."/>
            <person name="Kim J.M."/>
            <person name="Lee J.K."/>
            <person name="Choi D.G."/>
            <person name="Jeon C.O."/>
        </authorList>
    </citation>
    <scope>NUCLEOTIDE SEQUENCE [LARGE SCALE GENOMIC DNA]</scope>
    <source>
        <strain evidence="17 18">ZQ420</strain>
    </source>
</reference>
<keyword evidence="7 13" id="KW-0406">Ion transport</keyword>
<evidence type="ECO:0000256" key="2">
    <source>
        <dbReference type="ARBA" id="ARBA00022448"/>
    </source>
</evidence>
<proteinExistence type="inferred from homology"/>
<protein>
    <recommendedName>
        <fullName evidence="13">ATP synthase subunit b</fullName>
    </recommendedName>
    <alternativeName>
        <fullName evidence="13">ATP synthase F(0) sector subunit b</fullName>
    </alternativeName>
    <alternativeName>
        <fullName evidence="13">ATPase subunit I</fullName>
    </alternativeName>
    <alternativeName>
        <fullName evidence="13">F-type ATPase subunit b</fullName>
        <shortName evidence="13">F-ATPase subunit b</shortName>
    </alternativeName>
</protein>
<organism evidence="17 18">
    <name type="scientific">Pararhodobacter zhoushanensis</name>
    <dbReference type="NCBI Taxonomy" id="2479545"/>
    <lineage>
        <taxon>Bacteria</taxon>
        <taxon>Pseudomonadati</taxon>
        <taxon>Pseudomonadota</taxon>
        <taxon>Alphaproteobacteria</taxon>
        <taxon>Rhodobacterales</taxon>
        <taxon>Paracoccaceae</taxon>
        <taxon>Pararhodobacter</taxon>
    </lineage>
</organism>
<dbReference type="RefSeq" id="WP_264504487.1">
    <property type="nucleotide sequence ID" value="NZ_JAPDFL010000001.1"/>
</dbReference>
<evidence type="ECO:0000256" key="1">
    <source>
        <dbReference type="ARBA" id="ARBA00005513"/>
    </source>
</evidence>
<keyword evidence="15" id="KW-0175">Coiled coil</keyword>
<comment type="similarity">
    <text evidence="1 13 14">Belongs to the ATPase B chain family.</text>
</comment>
<comment type="subunit">
    <text evidence="13">F-type ATPases have 2 components, F(1) - the catalytic core - and F(0) - the membrane proton channel. F(1) has five subunits: alpha(3), beta(3), gamma(1), delta(1), epsilon(1). F(0) has three main subunits: a(1), b(2) and c(10-14). The alpha and beta chains form an alternating ring which encloses part of the gamma chain. F(1) is attached to F(0) by a central stalk formed by the gamma and epsilon chains, while a peripheral stalk is formed by the delta and b chains.</text>
</comment>
<dbReference type="HAMAP" id="MF_01398">
    <property type="entry name" value="ATP_synth_b_bprime"/>
    <property type="match status" value="1"/>
</dbReference>
<feature type="chain" id="PRO_5047451319" description="ATP synthase subunit b" evidence="16">
    <location>
        <begin position="19"/>
        <end position="184"/>
    </location>
</feature>
<keyword evidence="6 13" id="KW-1133">Transmembrane helix</keyword>
<feature type="coiled-coil region" evidence="15">
    <location>
        <begin position="60"/>
        <end position="145"/>
    </location>
</feature>
<evidence type="ECO:0000256" key="4">
    <source>
        <dbReference type="ARBA" id="ARBA00022692"/>
    </source>
</evidence>
<dbReference type="PANTHER" id="PTHR33445:SF1">
    <property type="entry name" value="ATP SYNTHASE SUBUNIT B"/>
    <property type="match status" value="1"/>
</dbReference>
<evidence type="ECO:0000256" key="13">
    <source>
        <dbReference type="HAMAP-Rule" id="MF_01398"/>
    </source>
</evidence>
<dbReference type="InterPro" id="IPR002146">
    <property type="entry name" value="ATP_synth_b/b'su_bac/chlpt"/>
</dbReference>
<comment type="subcellular location">
    <subcellularLocation>
        <location evidence="13">Cell membrane</location>
        <topology evidence="13">Single-pass membrane protein</topology>
    </subcellularLocation>
    <subcellularLocation>
        <location evidence="12">Endomembrane system</location>
        <topology evidence="12">Single-pass membrane protein</topology>
    </subcellularLocation>
</comment>
<evidence type="ECO:0000313" key="18">
    <source>
        <dbReference type="Proteomes" id="UP001208938"/>
    </source>
</evidence>
<comment type="caution">
    <text evidence="17">The sequence shown here is derived from an EMBL/GenBank/DDBJ whole genome shotgun (WGS) entry which is preliminary data.</text>
</comment>
<evidence type="ECO:0000256" key="5">
    <source>
        <dbReference type="ARBA" id="ARBA00022781"/>
    </source>
</evidence>
<keyword evidence="5 13" id="KW-0375">Hydrogen ion transport</keyword>
<keyword evidence="18" id="KW-1185">Reference proteome</keyword>
<evidence type="ECO:0000256" key="8">
    <source>
        <dbReference type="ARBA" id="ARBA00023136"/>
    </source>
</evidence>
<evidence type="ECO:0000313" key="17">
    <source>
        <dbReference type="EMBL" id="MCW1931369.1"/>
    </source>
</evidence>
<keyword evidence="16" id="KW-0732">Signal</keyword>
<dbReference type="PANTHER" id="PTHR33445">
    <property type="entry name" value="ATP SYNTHASE SUBUNIT B', CHLOROPLASTIC"/>
    <property type="match status" value="1"/>
</dbReference>
<keyword evidence="8 13" id="KW-0472">Membrane</keyword>
<evidence type="ECO:0000256" key="10">
    <source>
        <dbReference type="ARBA" id="ARBA00025198"/>
    </source>
</evidence>
<keyword evidence="2 13" id="KW-0813">Transport</keyword>
<evidence type="ECO:0000256" key="9">
    <source>
        <dbReference type="ARBA" id="ARBA00023310"/>
    </source>
</evidence>
<keyword evidence="13" id="KW-1003">Cell membrane</keyword>
<sequence>MIRFLSLILVVAASPAMAAGWSISLRNTDFVVLLAFLLFVGVLLYFKVPSLLAGLLDKRAATIRAELDEARKLREEAQELRASFERKKAEVKEQADRIVAKAKADAEQAAAQARIDLEASIARRLRGAEEQIASAEAAAVKEVRDTAIAVAIAASRDLIAKNLSAEDANKLIEDSIATVDARLH</sequence>
<keyword evidence="3 13" id="KW-0138">CF(0)</keyword>
<dbReference type="EMBL" id="JAPDFL010000001">
    <property type="protein sequence ID" value="MCW1931369.1"/>
    <property type="molecule type" value="Genomic_DNA"/>
</dbReference>
<evidence type="ECO:0000256" key="16">
    <source>
        <dbReference type="SAM" id="SignalP"/>
    </source>
</evidence>
<comment type="function">
    <text evidence="10 13">F(1)F(0) ATP synthase produces ATP from ADP in the presence of a proton or sodium gradient. F-type ATPases consist of two structural domains, F(1) containing the extramembraneous catalytic core and F(0) containing the membrane proton channel, linked together by a central stalk and a peripheral stalk. During catalysis, ATP synthesis in the catalytic domain of F(1) is coupled via a rotary mechanism of the central stalk subunits to proton translocation.</text>
</comment>
<dbReference type="Pfam" id="PF00430">
    <property type="entry name" value="ATP-synt_B"/>
    <property type="match status" value="1"/>
</dbReference>
<evidence type="ECO:0000256" key="12">
    <source>
        <dbReference type="ARBA" id="ARBA00037847"/>
    </source>
</evidence>
<evidence type="ECO:0000256" key="15">
    <source>
        <dbReference type="SAM" id="Coils"/>
    </source>
</evidence>
<name>A0ABT3GV20_9RHOB</name>
<feature type="signal peptide" evidence="16">
    <location>
        <begin position="1"/>
        <end position="18"/>
    </location>
</feature>
<evidence type="ECO:0000256" key="6">
    <source>
        <dbReference type="ARBA" id="ARBA00022989"/>
    </source>
</evidence>
<dbReference type="InterPro" id="IPR050059">
    <property type="entry name" value="ATP_synthase_B_chain"/>
</dbReference>
<evidence type="ECO:0000256" key="7">
    <source>
        <dbReference type="ARBA" id="ARBA00023065"/>
    </source>
</evidence>
<dbReference type="NCBIfam" id="NF009989">
    <property type="entry name" value="PRK13455.1"/>
    <property type="match status" value="1"/>
</dbReference>
<evidence type="ECO:0000256" key="3">
    <source>
        <dbReference type="ARBA" id="ARBA00022547"/>
    </source>
</evidence>
<accession>A0ABT3GV20</accession>